<proteinExistence type="predicted"/>
<keyword evidence="3" id="KW-1185">Reference proteome</keyword>
<sequence length="217" mass="23138">MESFTESDPEAKSTTRLPKPAQRSDGISSVLAQWKCAVESGDASAVSELYSDSSSLILNIPPDGKSASAGLHKGNGNIMLAFQELFNQTKVEVLVSSDVSESDLTDLGRATAYSGHCNLLFTDDKYISEARCSFTFVFGSPSSTTWEEDKEGGGGFSRASTTSSKSSEHTSPTHGSVHSDSDGDQGQAHTQADKQLAILVNTLVLTPGSFIRTRIYQ</sequence>
<accession>A0A0G4EHG0</accession>
<evidence type="ECO:0000256" key="1">
    <source>
        <dbReference type="SAM" id="MobiDB-lite"/>
    </source>
</evidence>
<dbReference type="EMBL" id="CDMY01000227">
    <property type="protein sequence ID" value="CEL95460.1"/>
    <property type="molecule type" value="Genomic_DNA"/>
</dbReference>
<evidence type="ECO:0000313" key="2">
    <source>
        <dbReference type="EMBL" id="CEL95460.1"/>
    </source>
</evidence>
<dbReference type="VEuPathDB" id="CryptoDB:Vbra_11890"/>
<feature type="compositionally biased region" description="Low complexity" evidence="1">
    <location>
        <begin position="157"/>
        <end position="173"/>
    </location>
</feature>
<organism evidence="2 3">
    <name type="scientific">Vitrella brassicaformis (strain CCMP3155)</name>
    <dbReference type="NCBI Taxonomy" id="1169540"/>
    <lineage>
        <taxon>Eukaryota</taxon>
        <taxon>Sar</taxon>
        <taxon>Alveolata</taxon>
        <taxon>Colpodellida</taxon>
        <taxon>Vitrellaceae</taxon>
        <taxon>Vitrella</taxon>
    </lineage>
</organism>
<dbReference type="AlphaFoldDB" id="A0A0G4EHG0"/>
<reference evidence="2 3" key="1">
    <citation type="submission" date="2014-11" db="EMBL/GenBank/DDBJ databases">
        <authorList>
            <person name="Zhu J."/>
            <person name="Qi W."/>
            <person name="Song R."/>
        </authorList>
    </citation>
    <scope>NUCLEOTIDE SEQUENCE [LARGE SCALE GENOMIC DNA]</scope>
</reference>
<dbReference type="InParanoid" id="A0A0G4EHG0"/>
<feature type="region of interest" description="Disordered" evidence="1">
    <location>
        <begin position="1"/>
        <end position="26"/>
    </location>
</feature>
<name>A0A0G4EHG0_VITBC</name>
<evidence type="ECO:0000313" key="3">
    <source>
        <dbReference type="Proteomes" id="UP000041254"/>
    </source>
</evidence>
<protein>
    <recommendedName>
        <fullName evidence="4">SnoaL-like domain-containing protein</fullName>
    </recommendedName>
</protein>
<evidence type="ECO:0008006" key="4">
    <source>
        <dbReference type="Google" id="ProtNLM"/>
    </source>
</evidence>
<dbReference type="Proteomes" id="UP000041254">
    <property type="component" value="Unassembled WGS sequence"/>
</dbReference>
<dbReference type="Gene3D" id="3.10.450.50">
    <property type="match status" value="1"/>
</dbReference>
<feature type="region of interest" description="Disordered" evidence="1">
    <location>
        <begin position="142"/>
        <end position="190"/>
    </location>
</feature>
<gene>
    <name evidence="2" type="ORF">Vbra_11890</name>
</gene>